<evidence type="ECO:0000313" key="1">
    <source>
        <dbReference type="EMBL" id="SDF11035.1"/>
    </source>
</evidence>
<name>A0A1G7IEH6_9RHOB</name>
<dbReference type="Pfam" id="PF09965">
    <property type="entry name" value="DUF2199"/>
    <property type="match status" value="1"/>
</dbReference>
<gene>
    <name evidence="1" type="ORF">SAMN04488117_102296</name>
</gene>
<organism evidence="1 2">
    <name type="scientific">Celeribacter baekdonensis</name>
    <dbReference type="NCBI Taxonomy" id="875171"/>
    <lineage>
        <taxon>Bacteria</taxon>
        <taxon>Pseudomonadati</taxon>
        <taxon>Pseudomonadota</taxon>
        <taxon>Alphaproteobacteria</taxon>
        <taxon>Rhodobacterales</taxon>
        <taxon>Roseobacteraceae</taxon>
        <taxon>Celeribacter</taxon>
    </lineage>
</organism>
<proteinExistence type="predicted"/>
<sequence length="172" mass="18429">MASILDLDPRWRALMDTNGPFGGVIDIGFDHPSEWPHAPRGDLAFVKEGADQLVSELCRLGEARYLRATLTLPIRGAEDALVIALWAEVPHPVFYAYLQHLDGGPLPEDTLASLANDLSPLAAQDSALTLSFGDGSERPSVTLTGIADMSFDDLLALYEASGTLARAELTAP</sequence>
<evidence type="ECO:0008006" key="3">
    <source>
        <dbReference type="Google" id="ProtNLM"/>
    </source>
</evidence>
<dbReference type="Proteomes" id="UP000182284">
    <property type="component" value="Unassembled WGS sequence"/>
</dbReference>
<accession>A0A1G7IEH6</accession>
<dbReference type="AlphaFoldDB" id="A0A1G7IEH6"/>
<evidence type="ECO:0000313" key="2">
    <source>
        <dbReference type="Proteomes" id="UP000182284"/>
    </source>
</evidence>
<protein>
    <recommendedName>
        <fullName evidence="3">DUF2199 domain-containing protein</fullName>
    </recommendedName>
</protein>
<reference evidence="1 2" key="1">
    <citation type="submission" date="2016-10" db="EMBL/GenBank/DDBJ databases">
        <authorList>
            <person name="de Groot N.N."/>
        </authorList>
    </citation>
    <scope>NUCLEOTIDE SEQUENCE [LARGE SCALE GENOMIC DNA]</scope>
    <source>
        <strain evidence="1 2">DSM 27375</strain>
    </source>
</reference>
<dbReference type="EMBL" id="FNBL01000002">
    <property type="protein sequence ID" value="SDF11035.1"/>
    <property type="molecule type" value="Genomic_DNA"/>
</dbReference>
<dbReference type="InterPro" id="IPR018697">
    <property type="entry name" value="DUF2199"/>
</dbReference>